<feature type="transmembrane region" description="Helical" evidence="7">
    <location>
        <begin position="421"/>
        <end position="440"/>
    </location>
</feature>
<dbReference type="PANTHER" id="PTHR43823">
    <property type="entry name" value="SPORULATION PROTEIN YKVU"/>
    <property type="match status" value="1"/>
</dbReference>
<evidence type="ECO:0000256" key="6">
    <source>
        <dbReference type="SAM" id="MobiDB-lite"/>
    </source>
</evidence>
<evidence type="ECO:0000256" key="3">
    <source>
        <dbReference type="ARBA" id="ARBA00022692"/>
    </source>
</evidence>
<evidence type="ECO:0000256" key="5">
    <source>
        <dbReference type="ARBA" id="ARBA00023136"/>
    </source>
</evidence>
<feature type="transmembrane region" description="Helical" evidence="7">
    <location>
        <begin position="447"/>
        <end position="472"/>
    </location>
</feature>
<feature type="transmembrane region" description="Helical" evidence="7">
    <location>
        <begin position="365"/>
        <end position="387"/>
    </location>
</feature>
<reference evidence="8 9" key="1">
    <citation type="journal article" date="2015" name="Mol. Biochem. Parasitol.">
        <title>Identification of polymorphic genes for use in assemblage B genotyping assays through comparative genomics of multiple assemblage B Giardia duodenalis isolates.</title>
        <authorList>
            <person name="Wielinga C."/>
            <person name="Thompson R.C."/>
            <person name="Monis P."/>
            <person name="Ryan U."/>
        </authorList>
    </citation>
    <scope>NUCLEOTIDE SEQUENCE [LARGE SCALE GENOMIC DNA]</scope>
    <source>
        <strain evidence="8 9">BAH15c1</strain>
    </source>
</reference>
<evidence type="ECO:0000256" key="7">
    <source>
        <dbReference type="SAM" id="Phobius"/>
    </source>
</evidence>
<dbReference type="OrthoDB" id="10251865at2759"/>
<organism evidence="8 9">
    <name type="scientific">Giardia duodenalis assemblage B</name>
    <dbReference type="NCBI Taxonomy" id="1394984"/>
    <lineage>
        <taxon>Eukaryota</taxon>
        <taxon>Metamonada</taxon>
        <taxon>Diplomonadida</taxon>
        <taxon>Hexamitidae</taxon>
        <taxon>Giardiinae</taxon>
        <taxon>Giardia</taxon>
    </lineage>
</organism>
<comment type="subcellular location">
    <subcellularLocation>
        <location evidence="1">Cell membrane</location>
        <topology evidence="1">Multi-pass membrane protein</topology>
    </subcellularLocation>
</comment>
<gene>
    <name evidence="8" type="ORF">QR46_1298</name>
</gene>
<comment type="caution">
    <text evidence="8">The sequence shown here is derived from an EMBL/GenBank/DDBJ whole genome shotgun (WGS) entry which is preliminary data.</text>
</comment>
<feature type="transmembrane region" description="Helical" evidence="7">
    <location>
        <begin position="478"/>
        <end position="501"/>
    </location>
</feature>
<feature type="transmembrane region" description="Helical" evidence="7">
    <location>
        <begin position="200"/>
        <end position="220"/>
    </location>
</feature>
<evidence type="ECO:0000313" key="9">
    <source>
        <dbReference type="Proteomes" id="UP000070089"/>
    </source>
</evidence>
<sequence length="532" mass="59576">MGRNFYDDLEEDKPAAESSIGSGTDKTLDSTIMKLTTANVNILLWSTALPYICGFLLEGLAFIGDYSLVIYYPGFAGLYGMSLIYPVEIIVAKNITLGYGLATAGAIQKALAKNKASLASSYLAHYIMLSLLWSILCTICLTPAAIPLLKFIDNYQGNERGMAYSRIVLGTQNFVNIFTNSISQVLAVENRVALNLFRHLSSSFLFIFFDFIIYFISSFYSSRIPELCQSSAIAYTLAHAVVSIWILCVLFKKTAFDIQIKTSLDLKLKRFWPLNRKVIKIIMLGSLPPILFNSAVPATILVCNILVSRYYTSAETVNASRLKFMTYIRYNNLFMFINNGFNQAFITTCGFNLGLKNYGRVRQLIVASALWTLVLSAILGILMFIFYTNVAQLFYPILKYRQTESEWSATLKQYEETYESVSLASLGPIWMGLFMTVSSIAQLEDKFLVFVLLQVSRIVVPIIFAISAGLLIQDNAKLLVSLPIGDGVAGMCCLTFLFYYLQKYKHLSLIEQSRKENEALEAQIANLDGLND</sequence>
<keyword evidence="2" id="KW-1003">Cell membrane</keyword>
<dbReference type="PANTHER" id="PTHR43823:SF3">
    <property type="entry name" value="MULTIDRUG EXPORT PROTEIN MEPA"/>
    <property type="match status" value="1"/>
</dbReference>
<feature type="transmembrane region" description="Helical" evidence="7">
    <location>
        <begin position="42"/>
        <end position="63"/>
    </location>
</feature>
<evidence type="ECO:0000256" key="1">
    <source>
        <dbReference type="ARBA" id="ARBA00004651"/>
    </source>
</evidence>
<dbReference type="InterPro" id="IPR051327">
    <property type="entry name" value="MATE_MepA_subfamily"/>
</dbReference>
<evidence type="ECO:0000256" key="4">
    <source>
        <dbReference type="ARBA" id="ARBA00022989"/>
    </source>
</evidence>
<feature type="transmembrane region" description="Helical" evidence="7">
    <location>
        <begin position="332"/>
        <end position="353"/>
    </location>
</feature>
<dbReference type="GO" id="GO:0005886">
    <property type="term" value="C:plasma membrane"/>
    <property type="evidence" value="ECO:0007669"/>
    <property type="project" value="UniProtKB-SubCell"/>
</dbReference>
<keyword evidence="5 7" id="KW-0472">Membrane</keyword>
<protein>
    <submittedName>
        <fullName evidence="8">DinF protein / Na driven multidrug efflux pump</fullName>
    </submittedName>
</protein>
<feature type="region of interest" description="Disordered" evidence="6">
    <location>
        <begin position="1"/>
        <end position="23"/>
    </location>
</feature>
<keyword evidence="3 7" id="KW-0812">Transmembrane</keyword>
<keyword evidence="4 7" id="KW-1133">Transmembrane helix</keyword>
<proteinExistence type="predicted"/>
<evidence type="ECO:0000313" key="8">
    <source>
        <dbReference type="EMBL" id="KWX14715.1"/>
    </source>
</evidence>
<name>A0A132NXC1_GIAIN</name>
<accession>A0A132NXC1</accession>
<dbReference type="Proteomes" id="UP000070089">
    <property type="component" value="Unassembled WGS sequence"/>
</dbReference>
<dbReference type="EMBL" id="JXTI01000025">
    <property type="protein sequence ID" value="KWX14715.1"/>
    <property type="molecule type" value="Genomic_DNA"/>
</dbReference>
<feature type="transmembrane region" description="Helical" evidence="7">
    <location>
        <begin position="232"/>
        <end position="251"/>
    </location>
</feature>
<dbReference type="AlphaFoldDB" id="A0A132NXC1"/>
<dbReference type="VEuPathDB" id="GiardiaDB:QR46_1298"/>
<evidence type="ECO:0000256" key="2">
    <source>
        <dbReference type="ARBA" id="ARBA00022475"/>
    </source>
</evidence>
<feature type="transmembrane region" description="Helical" evidence="7">
    <location>
        <begin position="123"/>
        <end position="146"/>
    </location>
</feature>